<reference evidence="8" key="1">
    <citation type="journal article" date="2014" name="Int. J. Syst. Evol. Microbiol.">
        <title>Complete genome sequence of Corynebacterium casei LMG S-19264T (=DSM 44701T), isolated from a smear-ripened cheese.</title>
        <authorList>
            <consortium name="US DOE Joint Genome Institute (JGI-PGF)"/>
            <person name="Walter F."/>
            <person name="Albersmeier A."/>
            <person name="Kalinowski J."/>
            <person name="Ruckert C."/>
        </authorList>
    </citation>
    <scope>NUCLEOTIDE SEQUENCE</scope>
    <source>
        <strain evidence="8">JCM 4834</strain>
    </source>
</reference>
<proteinExistence type="predicted"/>
<keyword evidence="10" id="KW-1185">Reference proteome</keyword>
<keyword evidence="4 5" id="KW-0067">ATP-binding</keyword>
<dbReference type="InterPro" id="IPR011009">
    <property type="entry name" value="Kinase-like_dom_sf"/>
</dbReference>
<dbReference type="EMBL" id="CP023701">
    <property type="protein sequence ID" value="QEU77283.1"/>
    <property type="molecule type" value="Genomic_DNA"/>
</dbReference>
<dbReference type="KEGG" id="ssub:CP968_02350"/>
<organism evidence="9 10">
    <name type="scientific">Streptomyces subrutilus</name>
    <dbReference type="NCBI Taxonomy" id="36818"/>
    <lineage>
        <taxon>Bacteria</taxon>
        <taxon>Bacillati</taxon>
        <taxon>Actinomycetota</taxon>
        <taxon>Actinomycetes</taxon>
        <taxon>Kitasatosporales</taxon>
        <taxon>Streptomycetaceae</taxon>
        <taxon>Streptomyces</taxon>
    </lineage>
</organism>
<dbReference type="InterPro" id="IPR017441">
    <property type="entry name" value="Protein_kinase_ATP_BS"/>
</dbReference>
<dbReference type="AlphaFoldDB" id="A0A5P2UDD4"/>
<sequence>MSTVLPLLPDDPEELGGYALIGRLGGGGMGTVFLARSAGGRLAAVKTVRADLRDRPGYRERLVLEAEAARVLGADHTASFLGADPDAALPWLATAYLIGPSLTEAVAAGGPLSEAAVRTLGSGLAGALAALHRAGLVHRDLKPSNVLITAQGPRLIDFGLAQAPGSPRLTVPGGVTGTPAYMSPEQARGERPGAAGDVFALGGVLVFASSGHGPYDTGGPADTLQLLRAGVAPDLSDVPDDAHGLRGTLSACLAPDPDDRPSPDRLLASWGRFDADAFADELPQTLLADLSRRFGEIAAVGVAPLREPAPRRTLSRRAVLTGTAAAAVTGAGITALWLTGSLPGTGSGARSGSGGPTTTPRPGRSTPRPPGTPPAPLWSVVVPFTAGPAVATDEVLVQHDDVLRGLSPADGRVVWEADTSRVGIARAGNRLAGLVFDVDGNASAGYLDPRTGRLGADAPGPAVLGELAYTTEVLAADDTCLYLEASYRSDGPGDPPWAVAYDLAAGQVRWRQRMEGAVRGRDQSLIMSAVVSGGRLICSDPGRIFAVDVRDGRLLWSCRLRTDQQVASPEGVAGGTYPPAASDRHAFDFDGRVTAVDLVAGTVAWRVEPGGNGLLREPVCLNGAVYVADEALHAYDDATGKKTWTHDTDWDVRHVAVADPFRGELYTAVGGGGQAVVAVDTDKRRTAWALSAGALGMSDGADRLVQRGNRLYAQTLDRIAAVPLD</sequence>
<dbReference type="Pfam" id="PF00069">
    <property type="entry name" value="Pkinase"/>
    <property type="match status" value="1"/>
</dbReference>
<dbReference type="Gene3D" id="2.40.128.630">
    <property type="match status" value="1"/>
</dbReference>
<dbReference type="Pfam" id="PF13360">
    <property type="entry name" value="PQQ_2"/>
    <property type="match status" value="1"/>
</dbReference>
<dbReference type="PROSITE" id="PS00108">
    <property type="entry name" value="PROTEIN_KINASE_ST"/>
    <property type="match status" value="1"/>
</dbReference>
<feature type="domain" description="Protein kinase" evidence="7">
    <location>
        <begin position="18"/>
        <end position="279"/>
    </location>
</feature>
<feature type="binding site" evidence="5">
    <location>
        <position position="46"/>
    </location>
    <ligand>
        <name>ATP</name>
        <dbReference type="ChEBI" id="CHEBI:30616"/>
    </ligand>
</feature>
<evidence type="ECO:0000313" key="10">
    <source>
        <dbReference type="Proteomes" id="UP000326831"/>
    </source>
</evidence>
<evidence type="ECO:0000256" key="6">
    <source>
        <dbReference type="SAM" id="MobiDB-lite"/>
    </source>
</evidence>
<evidence type="ECO:0000256" key="1">
    <source>
        <dbReference type="ARBA" id="ARBA00022679"/>
    </source>
</evidence>
<dbReference type="InterPro" id="IPR002372">
    <property type="entry name" value="PQQ_rpt_dom"/>
</dbReference>
<reference evidence="9 10" key="2">
    <citation type="submission" date="2017-09" db="EMBL/GenBank/DDBJ databases">
        <authorList>
            <person name="Lee N."/>
            <person name="Cho B.-K."/>
        </authorList>
    </citation>
    <scope>NUCLEOTIDE SEQUENCE [LARGE SCALE GENOMIC DNA]</scope>
    <source>
        <strain evidence="9 10">ATCC 27467</strain>
    </source>
</reference>
<gene>
    <name evidence="9" type="ORF">CP968_02350</name>
    <name evidence="8" type="ORF">GCM10010371_01590</name>
</gene>
<keyword evidence="3" id="KW-0418">Kinase</keyword>
<evidence type="ECO:0000256" key="2">
    <source>
        <dbReference type="ARBA" id="ARBA00022741"/>
    </source>
</evidence>
<dbReference type="Gene3D" id="2.130.10.10">
    <property type="entry name" value="YVTN repeat-like/Quinoprotein amine dehydrogenase"/>
    <property type="match status" value="1"/>
</dbReference>
<dbReference type="SUPFAM" id="SSF56112">
    <property type="entry name" value="Protein kinase-like (PK-like)"/>
    <property type="match status" value="1"/>
</dbReference>
<dbReference type="SMART" id="SM00220">
    <property type="entry name" value="S_TKc"/>
    <property type="match status" value="1"/>
</dbReference>
<accession>A0A5P2UDD4</accession>
<dbReference type="Proteomes" id="UP000326831">
    <property type="component" value="Chromosome"/>
</dbReference>
<dbReference type="Gene3D" id="3.30.200.20">
    <property type="entry name" value="Phosphorylase Kinase, domain 1"/>
    <property type="match status" value="1"/>
</dbReference>
<evidence type="ECO:0000313" key="8">
    <source>
        <dbReference type="EMBL" id="GGZ46186.1"/>
    </source>
</evidence>
<evidence type="ECO:0000256" key="3">
    <source>
        <dbReference type="ARBA" id="ARBA00022777"/>
    </source>
</evidence>
<dbReference type="EMBL" id="BMVX01000001">
    <property type="protein sequence ID" value="GGZ46186.1"/>
    <property type="molecule type" value="Genomic_DNA"/>
</dbReference>
<dbReference type="PROSITE" id="PS50011">
    <property type="entry name" value="PROTEIN_KINASE_DOM"/>
    <property type="match status" value="1"/>
</dbReference>
<keyword evidence="2 5" id="KW-0547">Nucleotide-binding</keyword>
<dbReference type="InterPro" id="IPR015943">
    <property type="entry name" value="WD40/YVTN_repeat-like_dom_sf"/>
</dbReference>
<dbReference type="PROSITE" id="PS00107">
    <property type="entry name" value="PROTEIN_KINASE_ATP"/>
    <property type="match status" value="1"/>
</dbReference>
<dbReference type="GO" id="GO:0005524">
    <property type="term" value="F:ATP binding"/>
    <property type="evidence" value="ECO:0007669"/>
    <property type="project" value="UniProtKB-UniRule"/>
</dbReference>
<evidence type="ECO:0000259" key="7">
    <source>
        <dbReference type="PROSITE" id="PS50011"/>
    </source>
</evidence>
<evidence type="ECO:0000256" key="4">
    <source>
        <dbReference type="ARBA" id="ARBA00022840"/>
    </source>
</evidence>
<keyword evidence="1" id="KW-0808">Transferase</keyword>
<name>A0A5P2UDD4_9ACTN</name>
<dbReference type="InterPro" id="IPR018391">
    <property type="entry name" value="PQQ_b-propeller_rpt"/>
</dbReference>
<feature type="compositionally biased region" description="Pro residues" evidence="6">
    <location>
        <begin position="367"/>
        <end position="376"/>
    </location>
</feature>
<dbReference type="CDD" id="cd14014">
    <property type="entry name" value="STKc_PknB_like"/>
    <property type="match status" value="1"/>
</dbReference>
<evidence type="ECO:0000313" key="9">
    <source>
        <dbReference type="EMBL" id="QEU77283.1"/>
    </source>
</evidence>
<feature type="region of interest" description="Disordered" evidence="6">
    <location>
        <begin position="344"/>
        <end position="377"/>
    </location>
</feature>
<feature type="compositionally biased region" description="Low complexity" evidence="6">
    <location>
        <begin position="356"/>
        <end position="366"/>
    </location>
</feature>
<dbReference type="Gene3D" id="1.10.510.10">
    <property type="entry name" value="Transferase(Phosphotransferase) domain 1"/>
    <property type="match status" value="1"/>
</dbReference>
<dbReference type="SMART" id="SM00564">
    <property type="entry name" value="PQQ"/>
    <property type="match status" value="4"/>
</dbReference>
<protein>
    <recommendedName>
        <fullName evidence="7">Protein kinase domain-containing protein</fullName>
    </recommendedName>
</protein>
<dbReference type="SUPFAM" id="SSF50998">
    <property type="entry name" value="Quinoprotein alcohol dehydrogenase-like"/>
    <property type="match status" value="1"/>
</dbReference>
<dbReference type="RefSeq" id="WP_150516381.1">
    <property type="nucleotide sequence ID" value="NZ_BMVX01000001.1"/>
</dbReference>
<dbReference type="InterPro" id="IPR008271">
    <property type="entry name" value="Ser/Thr_kinase_AS"/>
</dbReference>
<dbReference type="InterPro" id="IPR000719">
    <property type="entry name" value="Prot_kinase_dom"/>
</dbReference>
<dbReference type="OrthoDB" id="3927224at2"/>
<feature type="compositionally biased region" description="Gly residues" evidence="6">
    <location>
        <begin position="344"/>
        <end position="355"/>
    </location>
</feature>
<dbReference type="PANTHER" id="PTHR43289:SF34">
    <property type="entry name" value="SERINE_THREONINE-PROTEIN KINASE YBDM-RELATED"/>
    <property type="match status" value="1"/>
</dbReference>
<evidence type="ECO:0000256" key="5">
    <source>
        <dbReference type="PROSITE-ProRule" id="PRU10141"/>
    </source>
</evidence>
<dbReference type="Proteomes" id="UP000634660">
    <property type="component" value="Unassembled WGS sequence"/>
</dbReference>
<dbReference type="InterPro" id="IPR011047">
    <property type="entry name" value="Quinoprotein_ADH-like_sf"/>
</dbReference>
<dbReference type="PANTHER" id="PTHR43289">
    <property type="entry name" value="MITOGEN-ACTIVATED PROTEIN KINASE KINASE KINASE 20-RELATED"/>
    <property type="match status" value="1"/>
</dbReference>
<dbReference type="GO" id="GO:0004674">
    <property type="term" value="F:protein serine/threonine kinase activity"/>
    <property type="evidence" value="ECO:0007669"/>
    <property type="project" value="TreeGrafter"/>
</dbReference>
<reference evidence="8" key="3">
    <citation type="submission" date="2020-09" db="EMBL/GenBank/DDBJ databases">
        <authorList>
            <person name="Sun Q."/>
            <person name="Ohkuma M."/>
        </authorList>
    </citation>
    <scope>NUCLEOTIDE SEQUENCE</scope>
    <source>
        <strain evidence="8">JCM 4834</strain>
    </source>
</reference>